<dbReference type="KEGG" id="lbc:LACBIDRAFT_333324"/>
<dbReference type="RefSeq" id="XP_001887978.1">
    <property type="nucleotide sequence ID" value="XM_001887943.1"/>
</dbReference>
<dbReference type="HOGENOM" id="CLU_692742_0_0_1"/>
<reference evidence="2 3" key="1">
    <citation type="journal article" date="2008" name="Nature">
        <title>The genome of Laccaria bicolor provides insights into mycorrhizal symbiosis.</title>
        <authorList>
            <person name="Martin F."/>
            <person name="Aerts A."/>
            <person name="Ahren D."/>
            <person name="Brun A."/>
            <person name="Danchin E.G.J."/>
            <person name="Duchaussoy F."/>
            <person name="Gibon J."/>
            <person name="Kohler A."/>
            <person name="Lindquist E."/>
            <person name="Pereda V."/>
            <person name="Salamov A."/>
            <person name="Shapiro H.J."/>
            <person name="Wuyts J."/>
            <person name="Blaudez D."/>
            <person name="Buee M."/>
            <person name="Brokstein P."/>
            <person name="Canbaeck B."/>
            <person name="Cohen D."/>
            <person name="Courty P.E."/>
            <person name="Coutinho P.M."/>
            <person name="Delaruelle C."/>
            <person name="Detter J.C."/>
            <person name="Deveau A."/>
            <person name="DiFazio S."/>
            <person name="Duplessis S."/>
            <person name="Fraissinet-Tachet L."/>
            <person name="Lucic E."/>
            <person name="Frey-Klett P."/>
            <person name="Fourrey C."/>
            <person name="Feussner I."/>
            <person name="Gay G."/>
            <person name="Grimwood J."/>
            <person name="Hoegger P.J."/>
            <person name="Jain P."/>
            <person name="Kilaru S."/>
            <person name="Labbe J."/>
            <person name="Lin Y.C."/>
            <person name="Legue V."/>
            <person name="Le Tacon F."/>
            <person name="Marmeisse R."/>
            <person name="Melayah D."/>
            <person name="Montanini B."/>
            <person name="Muratet M."/>
            <person name="Nehls U."/>
            <person name="Niculita-Hirzel H."/>
            <person name="Oudot-Le Secq M.P."/>
            <person name="Peter M."/>
            <person name="Quesneville H."/>
            <person name="Rajashekar B."/>
            <person name="Reich M."/>
            <person name="Rouhier N."/>
            <person name="Schmutz J."/>
            <person name="Yin T."/>
            <person name="Chalot M."/>
            <person name="Henrissat B."/>
            <person name="Kuees U."/>
            <person name="Lucas S."/>
            <person name="Van de Peer Y."/>
            <person name="Podila G.K."/>
            <person name="Polle A."/>
            <person name="Pukkila P.J."/>
            <person name="Richardson P.M."/>
            <person name="Rouze P."/>
            <person name="Sanders I.R."/>
            <person name="Stajich J.E."/>
            <person name="Tunlid A."/>
            <person name="Tuskan G."/>
            <person name="Grigoriev I.V."/>
        </authorList>
    </citation>
    <scope>NUCLEOTIDE SEQUENCE [LARGE SCALE GENOMIC DNA]</scope>
    <source>
        <strain evidence="3">S238N-H82 / ATCC MYA-4686</strain>
    </source>
</reference>
<sequence length="398" mass="44767">MVGSVVPTGPGHIQAGDGNRWGPASSLLGAHNEIHDLGTTPQEDMGGRASFDGVNIYIGSSAGTINHGLFCVYQCALNPDGSLKDASEITWHHDPDDETPIASEITNIESCGKQNPIYLFYEQVDINKDGEAGEPGDKHYKCYHGNHQVLTLSKAMNCSLNGSNTHFLLHQLFLYMKLWTEHPLTSEEIQFALGQKPFNSSIHAEYLQKLNAQTSGIKEVFAKQKANAAEPWDQAKFEKLLIDWIIACNQPFNEVEKPEFVSMMEYNQDLTKFSLPKKDGICHLSLNAWTASNGYAFLANIEVFTIPHEFQRIPSGMLEFHGILTETSWLEPQPFWFPIPWKFQWNPSESSGNGWNPGASRNSFHWNPLEFQPDSMEFPWTVHLIYSSQIPTDSETFQ</sequence>
<gene>
    <name evidence="2" type="ORF">LACBIDRAFT_333324</name>
</gene>
<evidence type="ECO:0000256" key="1">
    <source>
        <dbReference type="SAM" id="MobiDB-lite"/>
    </source>
</evidence>
<feature type="region of interest" description="Disordered" evidence="1">
    <location>
        <begin position="1"/>
        <end position="25"/>
    </location>
</feature>
<dbReference type="InParanoid" id="B0DVK4"/>
<proteinExistence type="predicted"/>
<dbReference type="EMBL" id="DS547139">
    <property type="protein sequence ID" value="EDR01433.1"/>
    <property type="molecule type" value="Genomic_DNA"/>
</dbReference>
<dbReference type="OrthoDB" id="3259181at2759"/>
<dbReference type="STRING" id="486041.B0DVK4"/>
<keyword evidence="3" id="KW-1185">Reference proteome</keyword>
<dbReference type="GeneID" id="6083609"/>
<protein>
    <submittedName>
        <fullName evidence="2">Predicted protein</fullName>
    </submittedName>
</protein>
<dbReference type="AlphaFoldDB" id="B0DVK4"/>
<organism evidence="3">
    <name type="scientific">Laccaria bicolor (strain S238N-H82 / ATCC MYA-4686)</name>
    <name type="common">Bicoloured deceiver</name>
    <name type="synonym">Laccaria laccata var. bicolor</name>
    <dbReference type="NCBI Taxonomy" id="486041"/>
    <lineage>
        <taxon>Eukaryota</taxon>
        <taxon>Fungi</taxon>
        <taxon>Dikarya</taxon>
        <taxon>Basidiomycota</taxon>
        <taxon>Agaricomycotina</taxon>
        <taxon>Agaricomycetes</taxon>
        <taxon>Agaricomycetidae</taxon>
        <taxon>Agaricales</taxon>
        <taxon>Agaricineae</taxon>
        <taxon>Hydnangiaceae</taxon>
        <taxon>Laccaria</taxon>
    </lineage>
</organism>
<name>B0DVK4_LACBS</name>
<dbReference type="Proteomes" id="UP000001194">
    <property type="component" value="Unassembled WGS sequence"/>
</dbReference>
<evidence type="ECO:0000313" key="3">
    <source>
        <dbReference type="Proteomes" id="UP000001194"/>
    </source>
</evidence>
<evidence type="ECO:0000313" key="2">
    <source>
        <dbReference type="EMBL" id="EDR01433.1"/>
    </source>
</evidence>
<accession>B0DVK4</accession>